<gene>
    <name evidence="2" type="ORF">BACUNI_02344</name>
    <name evidence="1" type="ORF">BACUNI_03779</name>
</gene>
<reference evidence="3" key="2">
    <citation type="submission" date="2007-07" db="EMBL/GenBank/DDBJ databases">
        <title>Draft genome sequence of Bacteroides uniformis (ATCC 8492).</title>
        <authorList>
            <person name="Sudarsanam P."/>
            <person name="Ley R."/>
            <person name="Guruge J."/>
            <person name="Turnbaugh P.J."/>
            <person name="Mahowald M."/>
            <person name="Liep D."/>
            <person name="Gordon J."/>
        </authorList>
    </citation>
    <scope>NUCLEOTIDE SEQUENCE [LARGE SCALE GENOMIC DNA]</scope>
    <source>
        <strain evidence="1">ATCC 8492</strain>
        <strain evidence="3">ATCC 8492 / DSM 6597 / CCUG 4942 / CIP 103695 / JCM 5828 / KCTC 5204 / NCTC 13054 / VPI 0061</strain>
    </source>
</reference>
<reference evidence="2 3" key="1">
    <citation type="submission" date="2007-06" db="EMBL/GenBank/DDBJ databases">
        <authorList>
            <person name="Fulton L."/>
            <person name="Clifton S."/>
            <person name="Fulton B."/>
            <person name="Xu J."/>
            <person name="Minx P."/>
            <person name="Pepin K.H."/>
            <person name="Johnson M."/>
            <person name="Thiruvilangam P."/>
            <person name="Bhonagiri V."/>
            <person name="Nash W.E."/>
            <person name="Mardis E.R."/>
            <person name="Wilson R.K."/>
        </authorList>
    </citation>
    <scope>NUCLEOTIDE SEQUENCE [LARGE SCALE GENOMIC DNA]</scope>
    <source>
        <strain evidence="2">ATCC 8492</strain>
        <strain evidence="3">ATCC 8492 / DSM 6597 / CCUG 4942 / CIP 103695 / JCM 5828 / KCTC 5204 / NCTC 13054 / VPI 0061</strain>
    </source>
</reference>
<organism evidence="2 3">
    <name type="scientific">Bacteroides uniformis (strain ATCC 8492 / DSM 6597 / CCUG 4942 / CIP 103695 / JCM 5828 / KCTC 5204 / NCTC 13054 / VPI 0061)</name>
    <dbReference type="NCBI Taxonomy" id="411479"/>
    <lineage>
        <taxon>Bacteria</taxon>
        <taxon>Pseudomonadati</taxon>
        <taxon>Bacteroidota</taxon>
        <taxon>Bacteroidia</taxon>
        <taxon>Bacteroidales</taxon>
        <taxon>Bacteroidaceae</taxon>
        <taxon>Bacteroides</taxon>
    </lineage>
</organism>
<sequence>MYIPHSYIINNICKLNISQQKRILGLLWIKSIFQDKFLYIIYRYS</sequence>
<proteinExistence type="predicted"/>
<protein>
    <submittedName>
        <fullName evidence="2">Uncharacterized protein</fullName>
    </submittedName>
</protein>
<dbReference type="AlphaFoldDB" id="A0ABC9NAA9"/>
<keyword evidence="3" id="KW-1185">Reference proteome</keyword>
<dbReference type="EMBL" id="AAYH02000044">
    <property type="protein sequence ID" value="EDO53730.1"/>
    <property type="molecule type" value="Genomic_DNA"/>
</dbReference>
<name>A0ABC9NAA9_BACUC</name>
<evidence type="ECO:0000313" key="3">
    <source>
        <dbReference type="Proteomes" id="UP000004110"/>
    </source>
</evidence>
<dbReference type="EMBL" id="AAYH02000047">
    <property type="protein sequence ID" value="EDO52982.1"/>
    <property type="molecule type" value="Genomic_DNA"/>
</dbReference>
<evidence type="ECO:0000313" key="2">
    <source>
        <dbReference type="EMBL" id="EDO53730.1"/>
    </source>
</evidence>
<reference evidence="2" key="3">
    <citation type="submission" date="2013-11" db="EMBL/GenBank/DDBJ databases">
        <title>Draft genome sequence of Bacteroides uniformis (ATCC 8492).</title>
        <authorList>
            <person name="Sudarsanam P."/>
            <person name="Ley R."/>
            <person name="Guruge J."/>
            <person name="Turnbaugh P.J."/>
            <person name="Mahowald M."/>
            <person name="Liep D."/>
            <person name="Gordon J."/>
        </authorList>
    </citation>
    <scope>NUCLEOTIDE SEQUENCE</scope>
    <source>
        <strain evidence="2">ATCC 8492</strain>
        <strain evidence="3">ATCC 8492 / DSM 6597 / CCUG 4942 / CIP 103695 / JCM 5828 / KCTC 5204 / NCTC 13054 / VPI 0061</strain>
    </source>
</reference>
<evidence type="ECO:0000313" key="1">
    <source>
        <dbReference type="EMBL" id="EDO52982.1"/>
    </source>
</evidence>
<accession>A0ABC9NAA9</accession>
<comment type="caution">
    <text evidence="2">The sequence shown here is derived from an EMBL/GenBank/DDBJ whole genome shotgun (WGS) entry which is preliminary data.</text>
</comment>
<dbReference type="Proteomes" id="UP000004110">
    <property type="component" value="Unassembled WGS sequence"/>
</dbReference>